<keyword evidence="1" id="KW-1133">Transmembrane helix</keyword>
<keyword evidence="1" id="KW-0812">Transmembrane</keyword>
<evidence type="ECO:0000256" key="1">
    <source>
        <dbReference type="SAM" id="Phobius"/>
    </source>
</evidence>
<name>A0A2M4DLF5_ANODA</name>
<reference evidence="2" key="1">
    <citation type="submission" date="2018-01" db="EMBL/GenBank/DDBJ databases">
        <title>An insight into the sialome of Amazonian anophelines.</title>
        <authorList>
            <person name="Ribeiro J.M."/>
            <person name="Scarpassa V."/>
            <person name="Calvo E."/>
        </authorList>
    </citation>
    <scope>NUCLEOTIDE SEQUENCE</scope>
</reference>
<protein>
    <submittedName>
        <fullName evidence="2">Putative secreted protein</fullName>
    </submittedName>
</protein>
<accession>A0A2M4DLF5</accession>
<organism evidence="2">
    <name type="scientific">Anopheles darlingi</name>
    <name type="common">Mosquito</name>
    <dbReference type="NCBI Taxonomy" id="43151"/>
    <lineage>
        <taxon>Eukaryota</taxon>
        <taxon>Metazoa</taxon>
        <taxon>Ecdysozoa</taxon>
        <taxon>Arthropoda</taxon>
        <taxon>Hexapoda</taxon>
        <taxon>Insecta</taxon>
        <taxon>Pterygota</taxon>
        <taxon>Neoptera</taxon>
        <taxon>Endopterygota</taxon>
        <taxon>Diptera</taxon>
        <taxon>Nematocera</taxon>
        <taxon>Culicoidea</taxon>
        <taxon>Culicidae</taxon>
        <taxon>Anophelinae</taxon>
        <taxon>Anopheles</taxon>
    </lineage>
</organism>
<keyword evidence="1" id="KW-0472">Membrane</keyword>
<sequence length="191" mass="21250">MRMVGTSSLLSSELVACVVVIACLVMLSVWKITSSSRLKRISKSRVLSFRFCSIWKNCSNPVLHVTEPTTCFRSSERSANREMRAASFVRKRVLSSRRAVVGLNRSPSGHKLLSTDDRMSSNLSVASKLLAVWTIRLLVAWLTHGAPRSLLMSPRRNHCDLFCKSNTSSSRWRADARAGYSDCFSSSVGMS</sequence>
<dbReference type="EMBL" id="GGFL01014177">
    <property type="protein sequence ID" value="MBW78355.1"/>
    <property type="molecule type" value="Transcribed_RNA"/>
</dbReference>
<feature type="transmembrane region" description="Helical" evidence="1">
    <location>
        <begin position="12"/>
        <end position="30"/>
    </location>
</feature>
<proteinExistence type="predicted"/>
<evidence type="ECO:0000313" key="2">
    <source>
        <dbReference type="EMBL" id="MBW78355.1"/>
    </source>
</evidence>
<dbReference type="AlphaFoldDB" id="A0A2M4DLF5"/>